<keyword evidence="8 11" id="KW-1133">Transmembrane helix</keyword>
<dbReference type="GO" id="GO:0000155">
    <property type="term" value="F:phosphorelay sensor kinase activity"/>
    <property type="evidence" value="ECO:0007669"/>
    <property type="project" value="InterPro"/>
</dbReference>
<keyword evidence="9" id="KW-0902">Two-component regulatory system</keyword>
<evidence type="ECO:0000256" key="9">
    <source>
        <dbReference type="ARBA" id="ARBA00023012"/>
    </source>
</evidence>
<dbReference type="OrthoDB" id="5297838at2"/>
<dbReference type="EC" id="2.7.13.3" evidence="3"/>
<keyword evidence="7 14" id="KW-0418">Kinase</keyword>
<dbReference type="Gene3D" id="3.30.565.10">
    <property type="entry name" value="Histidine kinase-like ATPase, C-terminal domain"/>
    <property type="match status" value="1"/>
</dbReference>
<comment type="subcellular location">
    <subcellularLocation>
        <location evidence="2">Membrane</location>
    </subcellularLocation>
</comment>
<comment type="caution">
    <text evidence="14">The sequence shown here is derived from an EMBL/GenBank/DDBJ whole genome shotgun (WGS) entry which is preliminary data.</text>
</comment>
<dbReference type="InParanoid" id="A0A5C7EHG5"/>
<dbReference type="PROSITE" id="PS50109">
    <property type="entry name" value="HIS_KIN"/>
    <property type="match status" value="1"/>
</dbReference>
<keyword evidence="5" id="KW-0808">Transferase</keyword>
<dbReference type="Proteomes" id="UP000321201">
    <property type="component" value="Unassembled WGS sequence"/>
</dbReference>
<feature type="domain" description="HAMP" evidence="13">
    <location>
        <begin position="186"/>
        <end position="238"/>
    </location>
</feature>
<organism evidence="14 15">
    <name type="scientific">Pelomicrobium methylotrophicum</name>
    <dbReference type="NCBI Taxonomy" id="2602750"/>
    <lineage>
        <taxon>Bacteria</taxon>
        <taxon>Pseudomonadati</taxon>
        <taxon>Pseudomonadota</taxon>
        <taxon>Hydrogenophilia</taxon>
        <taxon>Hydrogenophilia incertae sedis</taxon>
        <taxon>Pelomicrobium</taxon>
    </lineage>
</organism>
<dbReference type="InterPro" id="IPR036097">
    <property type="entry name" value="HisK_dim/P_sf"/>
</dbReference>
<dbReference type="InterPro" id="IPR003594">
    <property type="entry name" value="HATPase_dom"/>
</dbReference>
<comment type="catalytic activity">
    <reaction evidence="1">
        <text>ATP + protein L-histidine = ADP + protein N-phospho-L-histidine.</text>
        <dbReference type="EC" id="2.7.13.3"/>
    </reaction>
</comment>
<dbReference type="SUPFAM" id="SSF55874">
    <property type="entry name" value="ATPase domain of HSP90 chaperone/DNA topoisomerase II/histidine kinase"/>
    <property type="match status" value="1"/>
</dbReference>
<dbReference type="SUPFAM" id="SSF47384">
    <property type="entry name" value="Homodimeric domain of signal transducing histidine kinase"/>
    <property type="match status" value="1"/>
</dbReference>
<feature type="domain" description="Histidine kinase" evidence="12">
    <location>
        <begin position="246"/>
        <end position="459"/>
    </location>
</feature>
<dbReference type="Gene3D" id="1.10.287.130">
    <property type="match status" value="1"/>
</dbReference>
<dbReference type="PROSITE" id="PS50885">
    <property type="entry name" value="HAMP"/>
    <property type="match status" value="1"/>
</dbReference>
<dbReference type="EMBL" id="VPFL01000022">
    <property type="protein sequence ID" value="TXF10776.1"/>
    <property type="molecule type" value="Genomic_DNA"/>
</dbReference>
<sequence>MNSRASFLASGALRHRLLLLLLAPLLVLLLVSLFADYRTALEPSNAAYDHALANAAITLASRLVVHGDRVDIDLPGPAEAVLVADQVDKVFFDVRGPRGERLAGNAELRPHPDAYENPHFADDALAGRKLRTATFRVPTAKGIVTVTVAETTGKREHTATSIAMAMLLPNALLIAATLVFVYVGVRVALKPLDRLGEEITRRSPHDLSLLPCRDVPQEAQPLVRAINGLITDLRAAAAAQQSFLADAAHQLRTPLAGLQMQLELAAAEVPPQFRTRIAQIRDATQRLAHLAHQLLSLARSGAEANIAHEWKPVDLGRLLEDIAPEFLDAALAKKIDFGVETAPAWVSGSRWLLGELLSNLLDNAIRYTPAGGRVTARCGTAADGRAYLEVEDDGPGIPDKERPRVFDRFYRVPGTEGVGAGLGLSIVREVAERHGATIALETAANGQGTLFRVSFPKGA</sequence>
<evidence type="ECO:0000256" key="3">
    <source>
        <dbReference type="ARBA" id="ARBA00012438"/>
    </source>
</evidence>
<evidence type="ECO:0000256" key="6">
    <source>
        <dbReference type="ARBA" id="ARBA00022692"/>
    </source>
</evidence>
<proteinExistence type="predicted"/>
<evidence type="ECO:0000256" key="10">
    <source>
        <dbReference type="ARBA" id="ARBA00023136"/>
    </source>
</evidence>
<dbReference type="AlphaFoldDB" id="A0A5C7EHG5"/>
<dbReference type="SMART" id="SM00387">
    <property type="entry name" value="HATPase_c"/>
    <property type="match status" value="1"/>
</dbReference>
<evidence type="ECO:0000313" key="14">
    <source>
        <dbReference type="EMBL" id="TXF10776.1"/>
    </source>
</evidence>
<name>A0A5C7EHG5_9PROT</name>
<evidence type="ECO:0000313" key="15">
    <source>
        <dbReference type="Proteomes" id="UP000321201"/>
    </source>
</evidence>
<keyword evidence="4" id="KW-0597">Phosphoprotein</keyword>
<dbReference type="Pfam" id="PF08521">
    <property type="entry name" value="2CSK_N"/>
    <property type="match status" value="1"/>
</dbReference>
<keyword evidence="10 11" id="KW-0472">Membrane</keyword>
<keyword evidence="15" id="KW-1185">Reference proteome</keyword>
<dbReference type="SMART" id="SM00388">
    <property type="entry name" value="HisKA"/>
    <property type="match status" value="1"/>
</dbReference>
<dbReference type="CDD" id="cd00075">
    <property type="entry name" value="HATPase"/>
    <property type="match status" value="1"/>
</dbReference>
<dbReference type="FunCoup" id="A0A5C7EHG5">
    <property type="interactions" value="197"/>
</dbReference>
<dbReference type="InterPro" id="IPR003660">
    <property type="entry name" value="HAMP_dom"/>
</dbReference>
<evidence type="ECO:0000256" key="8">
    <source>
        <dbReference type="ARBA" id="ARBA00022989"/>
    </source>
</evidence>
<evidence type="ECO:0000256" key="1">
    <source>
        <dbReference type="ARBA" id="ARBA00000085"/>
    </source>
</evidence>
<evidence type="ECO:0000256" key="5">
    <source>
        <dbReference type="ARBA" id="ARBA00022679"/>
    </source>
</evidence>
<evidence type="ECO:0000259" key="13">
    <source>
        <dbReference type="PROSITE" id="PS50885"/>
    </source>
</evidence>
<evidence type="ECO:0000256" key="7">
    <source>
        <dbReference type="ARBA" id="ARBA00022777"/>
    </source>
</evidence>
<feature type="transmembrane region" description="Helical" evidence="11">
    <location>
        <begin position="162"/>
        <end position="185"/>
    </location>
</feature>
<dbReference type="InterPro" id="IPR005467">
    <property type="entry name" value="His_kinase_dom"/>
</dbReference>
<dbReference type="CDD" id="cd00082">
    <property type="entry name" value="HisKA"/>
    <property type="match status" value="1"/>
</dbReference>
<dbReference type="GO" id="GO:0005886">
    <property type="term" value="C:plasma membrane"/>
    <property type="evidence" value="ECO:0007669"/>
    <property type="project" value="TreeGrafter"/>
</dbReference>
<dbReference type="InterPro" id="IPR003661">
    <property type="entry name" value="HisK_dim/P_dom"/>
</dbReference>
<dbReference type="Pfam" id="PF00512">
    <property type="entry name" value="HisKA"/>
    <property type="match status" value="1"/>
</dbReference>
<dbReference type="Pfam" id="PF02518">
    <property type="entry name" value="HATPase_c"/>
    <property type="match status" value="1"/>
</dbReference>
<evidence type="ECO:0000256" key="4">
    <source>
        <dbReference type="ARBA" id="ARBA00022553"/>
    </source>
</evidence>
<dbReference type="InterPro" id="IPR013727">
    <property type="entry name" value="2CSK_N"/>
</dbReference>
<dbReference type="RefSeq" id="WP_147800765.1">
    <property type="nucleotide sequence ID" value="NZ_VPFL01000022.1"/>
</dbReference>
<dbReference type="PANTHER" id="PTHR45436:SF1">
    <property type="entry name" value="SENSOR PROTEIN QSEC"/>
    <property type="match status" value="1"/>
</dbReference>
<protein>
    <recommendedName>
        <fullName evidence="3">histidine kinase</fullName>
        <ecNumber evidence="3">2.7.13.3</ecNumber>
    </recommendedName>
</protein>
<accession>A0A5C7EHG5</accession>
<dbReference type="InterPro" id="IPR050428">
    <property type="entry name" value="TCS_sensor_his_kinase"/>
</dbReference>
<keyword evidence="6 11" id="KW-0812">Transmembrane</keyword>
<dbReference type="InterPro" id="IPR036890">
    <property type="entry name" value="HATPase_C_sf"/>
</dbReference>
<gene>
    <name evidence="14" type="ORF">FR698_13705</name>
</gene>
<evidence type="ECO:0000256" key="11">
    <source>
        <dbReference type="SAM" id="Phobius"/>
    </source>
</evidence>
<dbReference type="PRINTS" id="PR00344">
    <property type="entry name" value="BCTRLSENSOR"/>
</dbReference>
<evidence type="ECO:0000259" key="12">
    <source>
        <dbReference type="PROSITE" id="PS50109"/>
    </source>
</evidence>
<reference evidence="14 15" key="1">
    <citation type="submission" date="2019-08" db="EMBL/GenBank/DDBJ databases">
        <title>Pelomicrobium methylotrophicum gen. nov., sp. nov. a moderately thermophilic, facultatively anaerobic, lithoautotrophic and methylotrophic bacterium isolated from a terrestrial mud volcano.</title>
        <authorList>
            <person name="Slobodkina G.B."/>
            <person name="Merkel A.Y."/>
            <person name="Slobodkin A.I."/>
        </authorList>
    </citation>
    <scope>NUCLEOTIDE SEQUENCE [LARGE SCALE GENOMIC DNA]</scope>
    <source>
        <strain evidence="14 15">SM250</strain>
    </source>
</reference>
<evidence type="ECO:0000256" key="2">
    <source>
        <dbReference type="ARBA" id="ARBA00004370"/>
    </source>
</evidence>
<dbReference type="InterPro" id="IPR004358">
    <property type="entry name" value="Sig_transdc_His_kin-like_C"/>
</dbReference>
<dbReference type="PANTHER" id="PTHR45436">
    <property type="entry name" value="SENSOR HISTIDINE KINASE YKOH"/>
    <property type="match status" value="1"/>
</dbReference>